<dbReference type="OrthoDB" id="6105938at2759"/>
<dbReference type="PANTHER" id="PTHR38846:SF1">
    <property type="entry name" value="C3H1-TYPE DOMAIN-CONTAINING PROTEIN"/>
    <property type="match status" value="1"/>
</dbReference>
<reference evidence="1 2" key="1">
    <citation type="submission" date="2014-04" db="EMBL/GenBank/DDBJ databases">
        <authorList>
            <consortium name="DOE Joint Genome Institute"/>
            <person name="Kuo A."/>
            <person name="Zuccaro A."/>
            <person name="Kohler A."/>
            <person name="Nagy L.G."/>
            <person name="Floudas D."/>
            <person name="Copeland A."/>
            <person name="Barry K.W."/>
            <person name="Cichocki N."/>
            <person name="Veneault-Fourrey C."/>
            <person name="LaButti K."/>
            <person name="Lindquist E.A."/>
            <person name="Lipzen A."/>
            <person name="Lundell T."/>
            <person name="Morin E."/>
            <person name="Murat C."/>
            <person name="Sun H."/>
            <person name="Tunlid A."/>
            <person name="Henrissat B."/>
            <person name="Grigoriev I.V."/>
            <person name="Hibbett D.S."/>
            <person name="Martin F."/>
            <person name="Nordberg H.P."/>
            <person name="Cantor M.N."/>
            <person name="Hua S.X."/>
        </authorList>
    </citation>
    <scope>NUCLEOTIDE SEQUENCE [LARGE SCALE GENOMIC DNA]</scope>
    <source>
        <strain evidence="1 2">MAFF 305830</strain>
    </source>
</reference>
<dbReference type="PANTHER" id="PTHR38846">
    <property type="entry name" value="C3H1-TYPE DOMAIN-CONTAINING PROTEIN"/>
    <property type="match status" value="1"/>
</dbReference>
<name>A0A0C3AS19_SERVB</name>
<evidence type="ECO:0000313" key="2">
    <source>
        <dbReference type="Proteomes" id="UP000054097"/>
    </source>
</evidence>
<keyword evidence="2" id="KW-1185">Reference proteome</keyword>
<dbReference type="AlphaFoldDB" id="A0A0C3AS19"/>
<reference evidence="2" key="2">
    <citation type="submission" date="2015-01" db="EMBL/GenBank/DDBJ databases">
        <title>Evolutionary Origins and Diversification of the Mycorrhizal Mutualists.</title>
        <authorList>
            <consortium name="DOE Joint Genome Institute"/>
            <consortium name="Mycorrhizal Genomics Consortium"/>
            <person name="Kohler A."/>
            <person name="Kuo A."/>
            <person name="Nagy L.G."/>
            <person name="Floudas D."/>
            <person name="Copeland A."/>
            <person name="Barry K.W."/>
            <person name="Cichocki N."/>
            <person name="Veneault-Fourrey C."/>
            <person name="LaButti K."/>
            <person name="Lindquist E.A."/>
            <person name="Lipzen A."/>
            <person name="Lundell T."/>
            <person name="Morin E."/>
            <person name="Murat C."/>
            <person name="Riley R."/>
            <person name="Ohm R."/>
            <person name="Sun H."/>
            <person name="Tunlid A."/>
            <person name="Henrissat B."/>
            <person name="Grigoriev I.V."/>
            <person name="Hibbett D.S."/>
            <person name="Martin F."/>
        </authorList>
    </citation>
    <scope>NUCLEOTIDE SEQUENCE [LARGE SCALE GENOMIC DNA]</scope>
    <source>
        <strain evidence="2">MAFF 305830</strain>
    </source>
</reference>
<dbReference type="HOGENOM" id="CLU_053382_2_2_1"/>
<evidence type="ECO:0000313" key="1">
    <source>
        <dbReference type="EMBL" id="KIM27370.1"/>
    </source>
</evidence>
<dbReference type="EMBL" id="KN824299">
    <property type="protein sequence ID" value="KIM27370.1"/>
    <property type="molecule type" value="Genomic_DNA"/>
</dbReference>
<gene>
    <name evidence="1" type="ORF">M408DRAFT_330076</name>
</gene>
<sequence length="164" mass="18874">MPSYWSKFPDFDHNESALVETEFERLAQEQGWIEDNTKKKKSKRYRKEWGECLESEFTQHYGDSSRLEGWQALCSEVGIEDVPQSIKGCKKVLKTQVWVNIVDFVNCRRTGEPILCHESLQALRKYIRKTKKTFPLETAKADGFLAGLLITVGSRSRRPGTLAS</sequence>
<protein>
    <submittedName>
        <fullName evidence="1">Uncharacterized protein</fullName>
    </submittedName>
</protein>
<dbReference type="STRING" id="933852.A0A0C3AS19"/>
<accession>A0A0C3AS19</accession>
<proteinExistence type="predicted"/>
<organism evidence="1 2">
    <name type="scientific">Serendipita vermifera MAFF 305830</name>
    <dbReference type="NCBI Taxonomy" id="933852"/>
    <lineage>
        <taxon>Eukaryota</taxon>
        <taxon>Fungi</taxon>
        <taxon>Dikarya</taxon>
        <taxon>Basidiomycota</taxon>
        <taxon>Agaricomycotina</taxon>
        <taxon>Agaricomycetes</taxon>
        <taxon>Sebacinales</taxon>
        <taxon>Serendipitaceae</taxon>
        <taxon>Serendipita</taxon>
    </lineage>
</organism>
<dbReference type="Proteomes" id="UP000054097">
    <property type="component" value="Unassembled WGS sequence"/>
</dbReference>